<evidence type="ECO:0000313" key="2">
    <source>
        <dbReference type="Proteomes" id="UP001519460"/>
    </source>
</evidence>
<sequence>MTREWQATTLLRGAVFIHVHKDFKDTARAAGSRRRAFDVPAVENDPVSSRLPPLAKRYLIGHVTIPARSTCGFTVKEIVQCFEVSSNVIYSRHTQKACEAEHFCVVHYTEYNYICKTDETCRNATITKAEGFAEAVVMRFEHGRRTEPSVMGAKATGQNLG</sequence>
<name>A0ABD0K3D4_9CAEN</name>
<gene>
    <name evidence="1" type="ORF">BaRGS_00027175</name>
</gene>
<protein>
    <submittedName>
        <fullName evidence="1">Uncharacterized protein</fullName>
    </submittedName>
</protein>
<evidence type="ECO:0000313" key="1">
    <source>
        <dbReference type="EMBL" id="KAK7481526.1"/>
    </source>
</evidence>
<dbReference type="Proteomes" id="UP001519460">
    <property type="component" value="Unassembled WGS sequence"/>
</dbReference>
<dbReference type="AlphaFoldDB" id="A0ABD0K3D4"/>
<organism evidence="1 2">
    <name type="scientific">Batillaria attramentaria</name>
    <dbReference type="NCBI Taxonomy" id="370345"/>
    <lineage>
        <taxon>Eukaryota</taxon>
        <taxon>Metazoa</taxon>
        <taxon>Spiralia</taxon>
        <taxon>Lophotrochozoa</taxon>
        <taxon>Mollusca</taxon>
        <taxon>Gastropoda</taxon>
        <taxon>Caenogastropoda</taxon>
        <taxon>Sorbeoconcha</taxon>
        <taxon>Cerithioidea</taxon>
        <taxon>Batillariidae</taxon>
        <taxon>Batillaria</taxon>
    </lineage>
</organism>
<comment type="caution">
    <text evidence="1">The sequence shown here is derived from an EMBL/GenBank/DDBJ whole genome shotgun (WGS) entry which is preliminary data.</text>
</comment>
<dbReference type="EMBL" id="JACVVK020000260">
    <property type="protein sequence ID" value="KAK7481526.1"/>
    <property type="molecule type" value="Genomic_DNA"/>
</dbReference>
<keyword evidence="2" id="KW-1185">Reference proteome</keyword>
<proteinExistence type="predicted"/>
<accession>A0ABD0K3D4</accession>
<reference evidence="1 2" key="1">
    <citation type="journal article" date="2023" name="Sci. Data">
        <title>Genome assembly of the Korean intertidal mud-creeper Batillaria attramentaria.</title>
        <authorList>
            <person name="Patra A.K."/>
            <person name="Ho P.T."/>
            <person name="Jun S."/>
            <person name="Lee S.J."/>
            <person name="Kim Y."/>
            <person name="Won Y.J."/>
        </authorList>
    </citation>
    <scope>NUCLEOTIDE SEQUENCE [LARGE SCALE GENOMIC DNA]</scope>
    <source>
        <strain evidence="1">Wonlab-2016</strain>
    </source>
</reference>